<dbReference type="CDD" id="cd03214">
    <property type="entry name" value="ABC_Iron-Siderophores_B12_Hemin"/>
    <property type="match status" value="1"/>
</dbReference>
<dbReference type="GO" id="GO:0016887">
    <property type="term" value="F:ATP hydrolysis activity"/>
    <property type="evidence" value="ECO:0007669"/>
    <property type="project" value="InterPro"/>
</dbReference>
<dbReference type="InterPro" id="IPR017871">
    <property type="entry name" value="ABC_transporter-like_CS"/>
</dbReference>
<evidence type="ECO:0000313" key="6">
    <source>
        <dbReference type="EMBL" id="MPL74574.1"/>
    </source>
</evidence>
<dbReference type="SMART" id="SM00382">
    <property type="entry name" value="AAA"/>
    <property type="match status" value="1"/>
</dbReference>
<evidence type="ECO:0000256" key="4">
    <source>
        <dbReference type="ARBA" id="ARBA00022967"/>
    </source>
</evidence>
<reference evidence="6" key="1">
    <citation type="submission" date="2019-08" db="EMBL/GenBank/DDBJ databases">
        <authorList>
            <person name="Kucharzyk K."/>
            <person name="Murdoch R.W."/>
            <person name="Higgins S."/>
            <person name="Loffler F."/>
        </authorList>
    </citation>
    <scope>NUCLEOTIDE SEQUENCE</scope>
</reference>
<dbReference type="GO" id="GO:0005524">
    <property type="term" value="F:ATP binding"/>
    <property type="evidence" value="ECO:0007669"/>
    <property type="project" value="UniProtKB-KW"/>
</dbReference>
<dbReference type="Pfam" id="PF00005">
    <property type="entry name" value="ABC_tran"/>
    <property type="match status" value="1"/>
</dbReference>
<name>A0A644U6K7_9ZZZZ</name>
<feature type="domain" description="ABC transporter" evidence="5">
    <location>
        <begin position="5"/>
        <end position="239"/>
    </location>
</feature>
<evidence type="ECO:0000259" key="5">
    <source>
        <dbReference type="PROSITE" id="PS50893"/>
    </source>
</evidence>
<dbReference type="PANTHER" id="PTHR42794">
    <property type="entry name" value="HEMIN IMPORT ATP-BINDING PROTEIN HMUV"/>
    <property type="match status" value="1"/>
</dbReference>
<gene>
    <name evidence="6" type="primary">btuD_56</name>
    <name evidence="6" type="ORF">SDC9_20389</name>
</gene>
<dbReference type="Gene3D" id="3.40.50.300">
    <property type="entry name" value="P-loop containing nucleotide triphosphate hydrolases"/>
    <property type="match status" value="1"/>
</dbReference>
<keyword evidence="1" id="KW-0813">Transport</keyword>
<proteinExistence type="predicted"/>
<comment type="caution">
    <text evidence="6">The sequence shown here is derived from an EMBL/GenBank/DDBJ whole genome shotgun (WGS) entry which is preliminary data.</text>
</comment>
<dbReference type="EMBL" id="VSSQ01000081">
    <property type="protein sequence ID" value="MPL74574.1"/>
    <property type="molecule type" value="Genomic_DNA"/>
</dbReference>
<keyword evidence="4" id="KW-1278">Translocase</keyword>
<dbReference type="FunFam" id="3.40.50.300:FF:000134">
    <property type="entry name" value="Iron-enterobactin ABC transporter ATP-binding protein"/>
    <property type="match status" value="1"/>
</dbReference>
<organism evidence="6">
    <name type="scientific">bioreactor metagenome</name>
    <dbReference type="NCBI Taxonomy" id="1076179"/>
    <lineage>
        <taxon>unclassified sequences</taxon>
        <taxon>metagenomes</taxon>
        <taxon>ecological metagenomes</taxon>
    </lineage>
</organism>
<dbReference type="PROSITE" id="PS50893">
    <property type="entry name" value="ABC_TRANSPORTER_2"/>
    <property type="match status" value="1"/>
</dbReference>
<keyword evidence="3 6" id="KW-0067">ATP-binding</keyword>
<evidence type="ECO:0000256" key="2">
    <source>
        <dbReference type="ARBA" id="ARBA00022741"/>
    </source>
</evidence>
<evidence type="ECO:0000256" key="3">
    <source>
        <dbReference type="ARBA" id="ARBA00022840"/>
    </source>
</evidence>
<dbReference type="PROSITE" id="PS00211">
    <property type="entry name" value="ABC_TRANSPORTER_1"/>
    <property type="match status" value="1"/>
</dbReference>
<evidence type="ECO:0000256" key="1">
    <source>
        <dbReference type="ARBA" id="ARBA00022448"/>
    </source>
</evidence>
<dbReference type="InterPro" id="IPR003439">
    <property type="entry name" value="ABC_transporter-like_ATP-bd"/>
</dbReference>
<dbReference type="AlphaFoldDB" id="A0A644U6K7"/>
<accession>A0A644U6K7</accession>
<sequence length="413" mass="44599">MTQTISADNISVKYGDHHVIEKFSLAVDQGGFIGILGPNGCGKTTFLRAISRILKPDQGAVFIEGLDAESYDSRALAKTIGCVGQETDVAFPFTVREIVLMGRYPHIGKLAPLSAKDLAIADEAMKTTNTFHLADRLITEVSGGERQRVLIARTLTQQPRILLLDEPTSHLDINHQIEIMDLIRDLTPKITVIGVFHDLNLASYFCDRIVLMKQGKILAVGTPMEVLTPEKIRESFSVGMMVSTHPFTGKPHLIPEYGVMPASASTRIHVISGGGTGTEILHTLTLNGFTVSAGVLAANDSDCLAAVKLGLETIIEPPFAVVSEMSVQKLKTMLTNSDKIVVTGMPVGYGNLANLIALIGLSKPVYLIGEGEDYTDGEATRVRKTLIENGAVVISDITALMKMLCRDSVRDNS</sequence>
<protein>
    <submittedName>
        <fullName evidence="6">Vitamin B12 import ATP-binding protein BtuD</fullName>
    </submittedName>
</protein>
<dbReference type="InterPro" id="IPR027417">
    <property type="entry name" value="P-loop_NTPase"/>
</dbReference>
<dbReference type="SUPFAM" id="SSF52540">
    <property type="entry name" value="P-loop containing nucleoside triphosphate hydrolases"/>
    <property type="match status" value="1"/>
</dbReference>
<dbReference type="PANTHER" id="PTHR42794:SF1">
    <property type="entry name" value="HEMIN IMPORT ATP-BINDING PROTEIN HMUV"/>
    <property type="match status" value="1"/>
</dbReference>
<dbReference type="InterPro" id="IPR003593">
    <property type="entry name" value="AAA+_ATPase"/>
</dbReference>
<keyword evidence="2" id="KW-0547">Nucleotide-binding</keyword>